<accession>A0ACC2NYS4</accession>
<protein>
    <submittedName>
        <fullName evidence="1">Uncharacterized protein</fullName>
    </submittedName>
</protein>
<name>A0ACC2NYS4_9HYME</name>
<dbReference type="Proteomes" id="UP001239111">
    <property type="component" value="Chromosome 2"/>
</dbReference>
<dbReference type="EMBL" id="CM056742">
    <property type="protein sequence ID" value="KAJ8676214.1"/>
    <property type="molecule type" value="Genomic_DNA"/>
</dbReference>
<reference evidence="1" key="1">
    <citation type="submission" date="2023-04" db="EMBL/GenBank/DDBJ databases">
        <title>A chromosome-level genome assembly of the parasitoid wasp Eretmocerus hayati.</title>
        <authorList>
            <person name="Zhong Y."/>
            <person name="Liu S."/>
            <person name="Liu Y."/>
        </authorList>
    </citation>
    <scope>NUCLEOTIDE SEQUENCE</scope>
    <source>
        <strain evidence="1">ZJU_SS_LIU_2023</strain>
    </source>
</reference>
<evidence type="ECO:0000313" key="1">
    <source>
        <dbReference type="EMBL" id="KAJ8676214.1"/>
    </source>
</evidence>
<comment type="caution">
    <text evidence="1">The sequence shown here is derived from an EMBL/GenBank/DDBJ whole genome shotgun (WGS) entry which is preliminary data.</text>
</comment>
<keyword evidence="2" id="KW-1185">Reference proteome</keyword>
<proteinExistence type="predicted"/>
<sequence length="570" mass="65063">MDGQMFDILTRPTINSEMHLRIVWILQLLIVNFARSEDRRSNILFIIVDDLRTSLGCYGDAKAYTPNVDRLAQQSVLFQRAYAQQALCAPSRNSLLTSRRPDTLGLYDFYSYWRDVAGNFTTLPQHLKDNGYTTASFGKVFHPGASCNHSDDSPFSWSKKPFHPYTERYKDAPLCPSRNAPPADNLVCPINVSSMPNATLPDIETLEAAKRFLNEDNKRPFFLAVGFQKPHIPLKYPKQFLKFHPLHKFSVPSNYKWPENISSVAYNPWTDLRRRKDVVELGLKCPWQSIPRKYARRIIQSYYAAVSFVDDLIGQILNELHLLKISDKTVTILTSDHGWSLGEHAEWAKYSNFEVSVRVPLIISIPDMTFGKNSGLCADGTMNFRAESQNLSGPFLSQCKNNRIVNTPVELLDVFPTLAELADAPIPKCQRNQSNKSMLNTCSEGTSLVSLITSTRKSQSSTLEKFAISQYPRPGLEPKCEPSSDEPRLREISIMGYTLRTVQYRYTAWVEFSPVSKNANWKKILAEELYNHYSDPDENSNLANFEYFGEIKSGLKHKLIRRLRDNIFSP</sequence>
<organism evidence="1 2">
    <name type="scientific">Eretmocerus hayati</name>
    <dbReference type="NCBI Taxonomy" id="131215"/>
    <lineage>
        <taxon>Eukaryota</taxon>
        <taxon>Metazoa</taxon>
        <taxon>Ecdysozoa</taxon>
        <taxon>Arthropoda</taxon>
        <taxon>Hexapoda</taxon>
        <taxon>Insecta</taxon>
        <taxon>Pterygota</taxon>
        <taxon>Neoptera</taxon>
        <taxon>Endopterygota</taxon>
        <taxon>Hymenoptera</taxon>
        <taxon>Apocrita</taxon>
        <taxon>Proctotrupomorpha</taxon>
        <taxon>Chalcidoidea</taxon>
        <taxon>Aphelinidae</taxon>
        <taxon>Aphelininae</taxon>
        <taxon>Eretmocerus</taxon>
    </lineage>
</organism>
<gene>
    <name evidence="1" type="ORF">QAD02_012000</name>
</gene>
<evidence type="ECO:0000313" key="2">
    <source>
        <dbReference type="Proteomes" id="UP001239111"/>
    </source>
</evidence>